<comment type="caution">
    <text evidence="5">The sequence shown here is derived from an EMBL/GenBank/DDBJ whole genome shotgun (WGS) entry which is preliminary data.</text>
</comment>
<dbReference type="PIRSF" id="PIRSF034834">
    <property type="entry name" value="PduT"/>
    <property type="match status" value="1"/>
</dbReference>
<organism evidence="5 6">
    <name type="scientific">Brachyspira innocens</name>
    <dbReference type="NCBI Taxonomy" id="13264"/>
    <lineage>
        <taxon>Bacteria</taxon>
        <taxon>Pseudomonadati</taxon>
        <taxon>Spirochaetota</taxon>
        <taxon>Spirochaetia</taxon>
        <taxon>Brachyspirales</taxon>
        <taxon>Brachyspiraceae</taxon>
        <taxon>Brachyspira</taxon>
    </lineage>
</organism>
<evidence type="ECO:0000313" key="5">
    <source>
        <dbReference type="EMBL" id="MDO7021452.1"/>
    </source>
</evidence>
<dbReference type="CDD" id="cd07054">
    <property type="entry name" value="BMC_PduT_repeat2"/>
    <property type="match status" value="1"/>
</dbReference>
<accession>A0ABT8Z1L4</accession>
<evidence type="ECO:0000256" key="3">
    <source>
        <dbReference type="PROSITE-ProRule" id="PRU01278"/>
    </source>
</evidence>
<keyword evidence="2" id="KW-1283">Bacterial microcompartment</keyword>
<sequence length="181" mass="18832">MKSIGMIELNSIAKGILVTDYIGKTANVKVLRSHSVCPGKYIVIFSGDVGAVEASKNAALNAGGHSVINSFVIANVHDTVIEAINGTLGDFPKEAIGVIEYFSIASAVQGADDAAKASDVSLVNVRLGFAIGGKSYITMTGKISAVEEAVKAGIKKAEDEGLVVDYCILPSPIDELYNSIL</sequence>
<dbReference type="PANTHER" id="PTHR33941:SF11">
    <property type="entry name" value="BACTERIAL MICROCOMPARTMENT SHELL PROTEIN PDUJ"/>
    <property type="match status" value="1"/>
</dbReference>
<dbReference type="InterPro" id="IPR000249">
    <property type="entry name" value="BMC_dom"/>
</dbReference>
<evidence type="ECO:0000256" key="1">
    <source>
        <dbReference type="ARBA" id="ARBA00024322"/>
    </source>
</evidence>
<comment type="subcellular location">
    <subcellularLocation>
        <location evidence="1">Bacterial microcompartment</location>
    </subcellularLocation>
</comment>
<dbReference type="PROSITE" id="PS51930">
    <property type="entry name" value="BMC_2"/>
    <property type="match status" value="2"/>
</dbReference>
<dbReference type="RefSeq" id="WP_304384934.1">
    <property type="nucleotide sequence ID" value="NZ_JAUPBL010000023.1"/>
</dbReference>
<dbReference type="Gene3D" id="3.30.70.1710">
    <property type="match status" value="2"/>
</dbReference>
<evidence type="ECO:0000313" key="6">
    <source>
        <dbReference type="Proteomes" id="UP001175147"/>
    </source>
</evidence>
<proteinExistence type="inferred from homology"/>
<feature type="domain" description="BMC" evidence="4">
    <location>
        <begin position="3"/>
        <end position="85"/>
    </location>
</feature>
<gene>
    <name evidence="5" type="ORF">Q5M86_11780</name>
</gene>
<dbReference type="InterPro" id="IPR044872">
    <property type="entry name" value="CcmK/CsoS1_BMC"/>
</dbReference>
<dbReference type="Proteomes" id="UP001175147">
    <property type="component" value="Unassembled WGS sequence"/>
</dbReference>
<dbReference type="SMART" id="SM00877">
    <property type="entry name" value="BMC"/>
    <property type="match status" value="2"/>
</dbReference>
<dbReference type="InterPro" id="IPR037233">
    <property type="entry name" value="CcmK-like_sf"/>
</dbReference>
<comment type="similarity">
    <text evidence="3">Belongs to the bacterial microcompartments protein family.</text>
</comment>
<dbReference type="EMBL" id="JAUPBM010000206">
    <property type="protein sequence ID" value="MDO7021452.1"/>
    <property type="molecule type" value="Genomic_DNA"/>
</dbReference>
<evidence type="ECO:0000259" key="4">
    <source>
        <dbReference type="PROSITE" id="PS51930"/>
    </source>
</evidence>
<dbReference type="CDD" id="cd07053">
    <property type="entry name" value="BMC_PduT_repeat1"/>
    <property type="match status" value="1"/>
</dbReference>
<dbReference type="InterPro" id="IPR050575">
    <property type="entry name" value="BMC_shell"/>
</dbReference>
<reference evidence="5" key="1">
    <citation type="submission" date="2023-07" db="EMBL/GenBank/DDBJ databases">
        <title>Mucosal microbiota of week-old chicken and adult hens.</title>
        <authorList>
            <person name="Volf J."/>
            <person name="Karasova D."/>
            <person name="Crhanova M."/>
            <person name="Faldynova M."/>
            <person name="Prikrylova H."/>
            <person name="Zeman M."/>
            <person name="Babak V."/>
            <person name="Rajova J."/>
            <person name="Rychlik I."/>
        </authorList>
    </citation>
    <scope>NUCLEOTIDE SEQUENCE</scope>
    <source>
        <strain evidence="5">ET902</strain>
    </source>
</reference>
<dbReference type="Pfam" id="PF00936">
    <property type="entry name" value="BMC"/>
    <property type="match status" value="2"/>
</dbReference>
<feature type="domain" description="BMC" evidence="4">
    <location>
        <begin position="95"/>
        <end position="181"/>
    </location>
</feature>
<dbReference type="InterPro" id="IPR011238">
    <property type="entry name" value="Micro_shell_prot_PduT"/>
</dbReference>
<evidence type="ECO:0000256" key="2">
    <source>
        <dbReference type="ARBA" id="ARBA00024446"/>
    </source>
</evidence>
<protein>
    <submittedName>
        <fullName evidence="5">BMC domain-containing protein</fullName>
    </submittedName>
</protein>
<dbReference type="SUPFAM" id="SSF143414">
    <property type="entry name" value="CcmK-like"/>
    <property type="match status" value="2"/>
</dbReference>
<keyword evidence="6" id="KW-1185">Reference proteome</keyword>
<name>A0ABT8Z1L4_9SPIR</name>
<dbReference type="PANTHER" id="PTHR33941">
    <property type="entry name" value="PROPANEDIOL UTILIZATION PROTEIN PDUA"/>
    <property type="match status" value="1"/>
</dbReference>